<feature type="compositionally biased region" description="Basic and acidic residues" evidence="1">
    <location>
        <begin position="108"/>
        <end position="124"/>
    </location>
</feature>
<gene>
    <name evidence="2" type="ORF">EZS28_046204</name>
</gene>
<organism evidence="2 3">
    <name type="scientific">Streblomastix strix</name>
    <dbReference type="NCBI Taxonomy" id="222440"/>
    <lineage>
        <taxon>Eukaryota</taxon>
        <taxon>Metamonada</taxon>
        <taxon>Preaxostyla</taxon>
        <taxon>Oxymonadida</taxon>
        <taxon>Streblomastigidae</taxon>
        <taxon>Streblomastix</taxon>
    </lineage>
</organism>
<name>A0A5J4TJP2_9EUKA</name>
<feature type="region of interest" description="Disordered" evidence="1">
    <location>
        <begin position="96"/>
        <end position="181"/>
    </location>
</feature>
<sequence length="181" mass="20741">MIPVNQFTNIQAWFGPTGNIVFDKKQDQLQKEQERIMIEKKVKRAQEELEMELALEIQDSTEAQLAWRKNTIMGEFHQHQLKAEIPIEIREGAGIEGGTRINIQKRKNKDEKEKEEMKEKEKGRLNSKQKSGKTGILKKEGQIEENLDNLGNKTKKIDSKSGVLKRKQSLKTIGASGKSIE</sequence>
<reference evidence="2 3" key="1">
    <citation type="submission" date="2019-03" db="EMBL/GenBank/DDBJ databases">
        <title>Single cell metagenomics reveals metabolic interactions within the superorganism composed of flagellate Streblomastix strix and complex community of Bacteroidetes bacteria on its surface.</title>
        <authorList>
            <person name="Treitli S.C."/>
            <person name="Kolisko M."/>
            <person name="Husnik F."/>
            <person name="Keeling P."/>
            <person name="Hampl V."/>
        </authorList>
    </citation>
    <scope>NUCLEOTIDE SEQUENCE [LARGE SCALE GENOMIC DNA]</scope>
    <source>
        <strain evidence="2">ST1C</strain>
    </source>
</reference>
<evidence type="ECO:0000256" key="1">
    <source>
        <dbReference type="SAM" id="MobiDB-lite"/>
    </source>
</evidence>
<comment type="caution">
    <text evidence="2">The sequence shown here is derived from an EMBL/GenBank/DDBJ whole genome shotgun (WGS) entry which is preliminary data.</text>
</comment>
<dbReference type="AlphaFoldDB" id="A0A5J4TJP2"/>
<proteinExistence type="predicted"/>
<feature type="non-terminal residue" evidence="2">
    <location>
        <position position="181"/>
    </location>
</feature>
<dbReference type="EMBL" id="SNRW01030118">
    <property type="protein sequence ID" value="KAA6358269.1"/>
    <property type="molecule type" value="Genomic_DNA"/>
</dbReference>
<accession>A0A5J4TJP2</accession>
<evidence type="ECO:0000313" key="2">
    <source>
        <dbReference type="EMBL" id="KAA6358269.1"/>
    </source>
</evidence>
<dbReference type="Proteomes" id="UP000324800">
    <property type="component" value="Unassembled WGS sequence"/>
</dbReference>
<evidence type="ECO:0000313" key="3">
    <source>
        <dbReference type="Proteomes" id="UP000324800"/>
    </source>
</evidence>
<protein>
    <submittedName>
        <fullName evidence="2">Uncharacterized protein</fullName>
    </submittedName>
</protein>